<dbReference type="Pfam" id="PF00089">
    <property type="entry name" value="Trypsin"/>
    <property type="match status" value="1"/>
</dbReference>
<reference evidence="3 4" key="2">
    <citation type="journal article" date="2023" name="Mol. Biol. Evol.">
        <title>Genomics of Secondarily Temperate Adaptation in the Only Non-Antarctic Icefish.</title>
        <authorList>
            <person name="Rivera-Colon A.G."/>
            <person name="Rayamajhi N."/>
            <person name="Minhas B.F."/>
            <person name="Madrigal G."/>
            <person name="Bilyk K.T."/>
            <person name="Yoon V."/>
            <person name="Hune M."/>
            <person name="Gregory S."/>
            <person name="Cheng C.H.C."/>
            <person name="Catchen J.M."/>
        </authorList>
    </citation>
    <scope>NUCLEOTIDE SEQUENCE [LARGE SCALE GENOMIC DNA]</scope>
    <source>
        <strain evidence="3">JMC-PN-2008</strain>
    </source>
</reference>
<name>A0AAN8ASB1_ELEMC</name>
<evidence type="ECO:0000313" key="3">
    <source>
        <dbReference type="EMBL" id="KAK5873356.1"/>
    </source>
</evidence>
<feature type="domain" description="Peptidase S1" evidence="2">
    <location>
        <begin position="7"/>
        <end position="124"/>
    </location>
</feature>
<organism evidence="3 4">
    <name type="scientific">Eleginops maclovinus</name>
    <name type="common">Patagonian blennie</name>
    <name type="synonym">Eleginus maclovinus</name>
    <dbReference type="NCBI Taxonomy" id="56733"/>
    <lineage>
        <taxon>Eukaryota</taxon>
        <taxon>Metazoa</taxon>
        <taxon>Chordata</taxon>
        <taxon>Craniata</taxon>
        <taxon>Vertebrata</taxon>
        <taxon>Euteleostomi</taxon>
        <taxon>Actinopterygii</taxon>
        <taxon>Neopterygii</taxon>
        <taxon>Teleostei</taxon>
        <taxon>Neoteleostei</taxon>
        <taxon>Acanthomorphata</taxon>
        <taxon>Eupercaria</taxon>
        <taxon>Perciformes</taxon>
        <taxon>Notothenioidei</taxon>
        <taxon>Eleginopidae</taxon>
        <taxon>Eleginops</taxon>
    </lineage>
</organism>
<sequence>MKDKKGTHDIALLKLPHSVKGFPTATLPECSSRPALGDTVQVAGHAATTDDEGTGDPPQPGTFQCADTTVVKCDFKNCPSKEQRSYYNPDMVFCYKKDEVDTSPGDSGGGVVFNGMIYGVHIGGVHRAACVLAVDRLDAGGRGSEAPGSSVHPSAAP</sequence>
<dbReference type="InterPro" id="IPR043504">
    <property type="entry name" value="Peptidase_S1_PA_chymotrypsin"/>
</dbReference>
<dbReference type="SUPFAM" id="SSF50494">
    <property type="entry name" value="Trypsin-like serine proteases"/>
    <property type="match status" value="1"/>
</dbReference>
<keyword evidence="4" id="KW-1185">Reference proteome</keyword>
<dbReference type="Proteomes" id="UP001346869">
    <property type="component" value="Unassembled WGS sequence"/>
</dbReference>
<dbReference type="InterPro" id="IPR001254">
    <property type="entry name" value="Trypsin_dom"/>
</dbReference>
<evidence type="ECO:0000256" key="1">
    <source>
        <dbReference type="ARBA" id="ARBA00023157"/>
    </source>
</evidence>
<dbReference type="Gene3D" id="2.40.10.10">
    <property type="entry name" value="Trypsin-like serine proteases"/>
    <property type="match status" value="1"/>
</dbReference>
<dbReference type="PANTHER" id="PTHR24271">
    <property type="entry name" value="KALLIKREIN-RELATED"/>
    <property type="match status" value="1"/>
</dbReference>
<dbReference type="GO" id="GO:0004252">
    <property type="term" value="F:serine-type endopeptidase activity"/>
    <property type="evidence" value="ECO:0007669"/>
    <property type="project" value="InterPro"/>
</dbReference>
<reference evidence="3 4" key="1">
    <citation type="journal article" date="2023" name="Genes (Basel)">
        <title>Chromosome-Level Genome Assembly and Circadian Gene Repertoire of the Patagonia Blennie Eleginops maclovinus-The Closest Ancestral Proxy of Antarctic Cryonotothenioids.</title>
        <authorList>
            <person name="Cheng C.C."/>
            <person name="Rivera-Colon A.G."/>
            <person name="Minhas B.F."/>
            <person name="Wilson L."/>
            <person name="Rayamajhi N."/>
            <person name="Vargas-Chacoff L."/>
            <person name="Catchen J.M."/>
        </authorList>
    </citation>
    <scope>NUCLEOTIDE SEQUENCE [LARGE SCALE GENOMIC DNA]</scope>
    <source>
        <strain evidence="3">JMC-PN-2008</strain>
    </source>
</reference>
<gene>
    <name evidence="3" type="ORF">PBY51_018404</name>
</gene>
<dbReference type="GO" id="GO:0030141">
    <property type="term" value="C:secretory granule"/>
    <property type="evidence" value="ECO:0007669"/>
    <property type="project" value="TreeGrafter"/>
</dbReference>
<keyword evidence="1" id="KW-1015">Disulfide bond</keyword>
<accession>A0AAN8ASB1</accession>
<dbReference type="PANTHER" id="PTHR24271:SF57">
    <property type="entry name" value="KALLIKREIN-9"/>
    <property type="match status" value="1"/>
</dbReference>
<dbReference type="GO" id="GO:0006508">
    <property type="term" value="P:proteolysis"/>
    <property type="evidence" value="ECO:0007669"/>
    <property type="project" value="InterPro"/>
</dbReference>
<protein>
    <recommendedName>
        <fullName evidence="2">Peptidase S1 domain-containing protein</fullName>
    </recommendedName>
</protein>
<evidence type="ECO:0000259" key="2">
    <source>
        <dbReference type="Pfam" id="PF00089"/>
    </source>
</evidence>
<evidence type="ECO:0000313" key="4">
    <source>
        <dbReference type="Proteomes" id="UP001346869"/>
    </source>
</evidence>
<dbReference type="EMBL" id="JAUZQC010000003">
    <property type="protein sequence ID" value="KAK5873356.1"/>
    <property type="molecule type" value="Genomic_DNA"/>
</dbReference>
<dbReference type="InterPro" id="IPR009003">
    <property type="entry name" value="Peptidase_S1_PA"/>
</dbReference>
<dbReference type="AlphaFoldDB" id="A0AAN8ASB1"/>
<proteinExistence type="predicted"/>
<comment type="caution">
    <text evidence="3">The sequence shown here is derived from an EMBL/GenBank/DDBJ whole genome shotgun (WGS) entry which is preliminary data.</text>
</comment>